<dbReference type="EMBL" id="UYYB01108685">
    <property type="protein sequence ID" value="VDM80452.1"/>
    <property type="molecule type" value="Genomic_DNA"/>
</dbReference>
<dbReference type="AlphaFoldDB" id="A0A3P7LMU9"/>
<dbReference type="GO" id="GO:0008311">
    <property type="term" value="F:double-stranded DNA 3'-5' DNA exonuclease activity"/>
    <property type="evidence" value="ECO:0007669"/>
    <property type="project" value="InterPro"/>
</dbReference>
<organism evidence="1 2">
    <name type="scientific">Strongylus vulgaris</name>
    <name type="common">Blood worm</name>
    <dbReference type="NCBI Taxonomy" id="40348"/>
    <lineage>
        <taxon>Eukaryota</taxon>
        <taxon>Metazoa</taxon>
        <taxon>Ecdysozoa</taxon>
        <taxon>Nematoda</taxon>
        <taxon>Chromadorea</taxon>
        <taxon>Rhabditida</taxon>
        <taxon>Rhabditina</taxon>
        <taxon>Rhabditomorpha</taxon>
        <taxon>Strongyloidea</taxon>
        <taxon>Strongylidae</taxon>
        <taxon>Strongylus</taxon>
    </lineage>
</organism>
<dbReference type="Proteomes" id="UP000270094">
    <property type="component" value="Unassembled WGS sequence"/>
</dbReference>
<dbReference type="InterPro" id="IPR037493">
    <property type="entry name" value="ExoIII-like"/>
</dbReference>
<dbReference type="GO" id="GO:0006281">
    <property type="term" value="P:DNA repair"/>
    <property type="evidence" value="ECO:0007669"/>
    <property type="project" value="InterPro"/>
</dbReference>
<proteinExistence type="predicted"/>
<name>A0A3P7LMU9_STRVU</name>
<gene>
    <name evidence="1" type="ORF">SVUK_LOCUS15450</name>
</gene>
<evidence type="ECO:0008006" key="3">
    <source>
        <dbReference type="Google" id="ProtNLM"/>
    </source>
</evidence>
<accession>A0A3P7LMU9</accession>
<evidence type="ECO:0000313" key="2">
    <source>
        <dbReference type="Proteomes" id="UP000270094"/>
    </source>
</evidence>
<dbReference type="OrthoDB" id="5854863at2759"/>
<dbReference type="PANTHER" id="PTHR43250:SF2">
    <property type="entry name" value="EXODEOXYRIBONUCLEASE III"/>
    <property type="match status" value="1"/>
</dbReference>
<evidence type="ECO:0000313" key="1">
    <source>
        <dbReference type="EMBL" id="VDM80452.1"/>
    </source>
</evidence>
<reference evidence="1 2" key="1">
    <citation type="submission" date="2018-11" db="EMBL/GenBank/DDBJ databases">
        <authorList>
            <consortium name="Pathogen Informatics"/>
        </authorList>
    </citation>
    <scope>NUCLEOTIDE SEQUENCE [LARGE SCALE GENOMIC DNA]</scope>
</reference>
<dbReference type="PANTHER" id="PTHR43250">
    <property type="entry name" value="EXODEOXYRIBONUCLEASE III"/>
    <property type="match status" value="1"/>
</dbReference>
<dbReference type="Gene3D" id="3.60.10.10">
    <property type="entry name" value="Endonuclease/exonuclease/phosphatase"/>
    <property type="match status" value="1"/>
</dbReference>
<dbReference type="InterPro" id="IPR036691">
    <property type="entry name" value="Endo/exonu/phosph_ase_sf"/>
</dbReference>
<keyword evidence="2" id="KW-1185">Reference proteome</keyword>
<protein>
    <recommendedName>
        <fullName evidence="3">Endonuclease/exonuclease/phosphatase domain-containing protein</fullName>
    </recommendedName>
</protein>
<dbReference type="SUPFAM" id="SSF56219">
    <property type="entry name" value="DNase I-like"/>
    <property type="match status" value="1"/>
</dbReference>
<sequence length="171" mass="19765">MRSRVRFSLGYNSCLRFQRQAYHQEALRLATINVGTLTGRHRELADVLRRRRVDIACIQETNWKGGKSRDIGDGYKLLYNGTSSSRNGIVDRLSNRLMSIKIDTGRKVFRIVTAYAPQSGCKEEEKNMFWWELDDYITSIPQVEVLLLGADGGEKKWCGKVLREQRIPHMQ</sequence>